<evidence type="ECO:0000256" key="2">
    <source>
        <dbReference type="ARBA" id="ARBA00005466"/>
    </source>
</evidence>
<evidence type="ECO:0000256" key="1">
    <source>
        <dbReference type="ARBA" id="ARBA00001974"/>
    </source>
</evidence>
<dbReference type="PROSITE" id="PS51387">
    <property type="entry name" value="FAD_PCMH"/>
    <property type="match status" value="1"/>
</dbReference>
<dbReference type="Gene3D" id="3.40.462.20">
    <property type="match status" value="1"/>
</dbReference>
<evidence type="ECO:0000259" key="6">
    <source>
        <dbReference type="PROSITE" id="PS51387"/>
    </source>
</evidence>
<comment type="similarity">
    <text evidence="2">Belongs to the oxygen-dependent FAD-linked oxidoreductase family.</text>
</comment>
<organism evidence="7 8">
    <name type="scientific">Exophiala bonariae</name>
    <dbReference type="NCBI Taxonomy" id="1690606"/>
    <lineage>
        <taxon>Eukaryota</taxon>
        <taxon>Fungi</taxon>
        <taxon>Dikarya</taxon>
        <taxon>Ascomycota</taxon>
        <taxon>Pezizomycotina</taxon>
        <taxon>Eurotiomycetes</taxon>
        <taxon>Chaetothyriomycetidae</taxon>
        <taxon>Chaetothyriales</taxon>
        <taxon>Herpotrichiellaceae</taxon>
        <taxon>Exophiala</taxon>
    </lineage>
</organism>
<dbReference type="AlphaFoldDB" id="A0AAV9NAH6"/>
<dbReference type="GO" id="GO:0071949">
    <property type="term" value="F:FAD binding"/>
    <property type="evidence" value="ECO:0007669"/>
    <property type="project" value="InterPro"/>
</dbReference>
<evidence type="ECO:0000256" key="5">
    <source>
        <dbReference type="ARBA" id="ARBA00023002"/>
    </source>
</evidence>
<evidence type="ECO:0000313" key="7">
    <source>
        <dbReference type="EMBL" id="KAK5050822.1"/>
    </source>
</evidence>
<proteinExistence type="inferred from homology"/>
<evidence type="ECO:0000256" key="4">
    <source>
        <dbReference type="ARBA" id="ARBA00022827"/>
    </source>
</evidence>
<comment type="cofactor">
    <cofactor evidence="1">
        <name>FAD</name>
        <dbReference type="ChEBI" id="CHEBI:57692"/>
    </cofactor>
</comment>
<dbReference type="InterPro" id="IPR016169">
    <property type="entry name" value="FAD-bd_PCMH_sub2"/>
</dbReference>
<dbReference type="Proteomes" id="UP001358417">
    <property type="component" value="Unassembled WGS sequence"/>
</dbReference>
<feature type="domain" description="FAD-binding PCMH-type" evidence="6">
    <location>
        <begin position="39"/>
        <end position="208"/>
    </location>
</feature>
<dbReference type="Pfam" id="PF01565">
    <property type="entry name" value="FAD_binding_4"/>
    <property type="match status" value="1"/>
</dbReference>
<reference evidence="7 8" key="1">
    <citation type="submission" date="2023-08" db="EMBL/GenBank/DDBJ databases">
        <title>Black Yeasts Isolated from many extreme environments.</title>
        <authorList>
            <person name="Coleine C."/>
            <person name="Stajich J.E."/>
            <person name="Selbmann L."/>
        </authorList>
    </citation>
    <scope>NUCLEOTIDE SEQUENCE [LARGE SCALE GENOMIC DNA]</scope>
    <source>
        <strain evidence="7 8">CCFEE 5792</strain>
    </source>
</reference>
<sequence length="469" mass="51155">MANKEAQIERVKALLTPQEIILPSSADYKLASRTWAAQANLQPSVVVQPRDLQTLGKTIAYLANSTTLDFRIRCSGVGNASAQDVLVSLAAFKSFSFDAANETITFGAGHTWGEIDRKVETEAPGYASVSARCTYVGVGGSIIHGGQSWLSSEYGLASDPQNLLDVQVVKLDGSVVWASEEPDLLWALRGGGGGFAIVAAYKMRVYKYPSSIFCGQIIYPPESVEVVARETAAFAKRCSDPKLALHLYCLDMTQGSMTSQEPNPGMAIFAYDARGEGHGRSEDGFKWALDIPGAVDMTHAVNLRQVHESFDSLLAHFGASNTWQAGVTVPEVSEELITKAWDWYVGLKNQDPGLVKGTYVLLEMMQKPAYQSLSYPSTQTAWPHTTHQHNLQLGTGIPPGNPKSDALAYKAMAEGPYQIRSEHTAGDYFPNFIEDFVDAKKVFGVNWSKLVDLKKKYDPKNRLGGPFGQ</sequence>
<dbReference type="EMBL" id="JAVRRD010000016">
    <property type="protein sequence ID" value="KAK5050822.1"/>
    <property type="molecule type" value="Genomic_DNA"/>
</dbReference>
<dbReference type="PANTHER" id="PTHR42973">
    <property type="entry name" value="BINDING OXIDOREDUCTASE, PUTATIVE (AFU_ORTHOLOGUE AFUA_1G17690)-RELATED"/>
    <property type="match status" value="1"/>
</dbReference>
<dbReference type="InterPro" id="IPR006094">
    <property type="entry name" value="Oxid_FAD_bind_N"/>
</dbReference>
<dbReference type="InterPro" id="IPR036318">
    <property type="entry name" value="FAD-bd_PCMH-like_sf"/>
</dbReference>
<dbReference type="InterPro" id="IPR016166">
    <property type="entry name" value="FAD-bd_PCMH"/>
</dbReference>
<evidence type="ECO:0000313" key="8">
    <source>
        <dbReference type="Proteomes" id="UP001358417"/>
    </source>
</evidence>
<dbReference type="RefSeq" id="XP_064705322.1">
    <property type="nucleotide sequence ID" value="XM_064846969.1"/>
</dbReference>
<protein>
    <recommendedName>
        <fullName evidence="6">FAD-binding PCMH-type domain-containing protein</fullName>
    </recommendedName>
</protein>
<dbReference type="GeneID" id="89971568"/>
<dbReference type="SUPFAM" id="SSF56176">
    <property type="entry name" value="FAD-binding/transporter-associated domain-like"/>
    <property type="match status" value="1"/>
</dbReference>
<keyword evidence="8" id="KW-1185">Reference proteome</keyword>
<name>A0AAV9NAH6_9EURO</name>
<gene>
    <name evidence="7" type="ORF">LTR84_003381</name>
</gene>
<keyword evidence="3" id="KW-0285">Flavoprotein</keyword>
<dbReference type="InterPro" id="IPR050416">
    <property type="entry name" value="FAD-linked_Oxidoreductase"/>
</dbReference>
<dbReference type="InterPro" id="IPR016167">
    <property type="entry name" value="FAD-bd_PCMH_sub1"/>
</dbReference>
<evidence type="ECO:0000256" key="3">
    <source>
        <dbReference type="ARBA" id="ARBA00022630"/>
    </source>
</evidence>
<dbReference type="Gene3D" id="3.30.465.10">
    <property type="match status" value="1"/>
</dbReference>
<dbReference type="GO" id="GO:0016491">
    <property type="term" value="F:oxidoreductase activity"/>
    <property type="evidence" value="ECO:0007669"/>
    <property type="project" value="UniProtKB-KW"/>
</dbReference>
<accession>A0AAV9NAH6</accession>
<dbReference type="Gene3D" id="3.30.43.10">
    <property type="entry name" value="Uridine Diphospho-n-acetylenolpyruvylglucosamine Reductase, domain 2"/>
    <property type="match status" value="1"/>
</dbReference>
<comment type="caution">
    <text evidence="7">The sequence shown here is derived from an EMBL/GenBank/DDBJ whole genome shotgun (WGS) entry which is preliminary data.</text>
</comment>
<keyword evidence="4" id="KW-0274">FAD</keyword>
<dbReference type="PANTHER" id="PTHR42973:SF39">
    <property type="entry name" value="FAD-BINDING PCMH-TYPE DOMAIN-CONTAINING PROTEIN"/>
    <property type="match status" value="1"/>
</dbReference>
<keyword evidence="5" id="KW-0560">Oxidoreductase</keyword>